<keyword evidence="2" id="KW-1185">Reference proteome</keyword>
<evidence type="ECO:0000313" key="1">
    <source>
        <dbReference type="EMBL" id="KTD76605.1"/>
    </source>
</evidence>
<evidence type="ECO:0000313" key="2">
    <source>
        <dbReference type="Proteomes" id="UP000054729"/>
    </source>
</evidence>
<dbReference type="PATRIC" id="fig|66969.6.peg.2530"/>
<gene>
    <name evidence="1" type="ORF">Lwal_2327</name>
</gene>
<protein>
    <submittedName>
        <fullName evidence="1">Uncharacterized protein</fullName>
    </submittedName>
</protein>
<name>A0A0W1A5I0_9GAMM</name>
<reference evidence="1 2" key="1">
    <citation type="submission" date="2015-11" db="EMBL/GenBank/DDBJ databases">
        <title>Genomic analysis of 38 Legionella species identifies large and diverse effector repertoires.</title>
        <authorList>
            <person name="Burstein D."/>
            <person name="Amaro F."/>
            <person name="Zusman T."/>
            <person name="Lifshitz Z."/>
            <person name="Cohen O."/>
            <person name="Gilbert J.A."/>
            <person name="Pupko T."/>
            <person name="Shuman H.A."/>
            <person name="Segal G."/>
        </authorList>
    </citation>
    <scope>NUCLEOTIDE SEQUENCE [LARGE SCALE GENOMIC DNA]</scope>
    <source>
        <strain evidence="1 2">ATCC 51914</strain>
    </source>
</reference>
<dbReference type="AlphaFoldDB" id="A0A0W1A5I0"/>
<comment type="caution">
    <text evidence="1">The sequence shown here is derived from an EMBL/GenBank/DDBJ whole genome shotgun (WGS) entry which is preliminary data.</text>
</comment>
<organism evidence="1 2">
    <name type="scientific">Legionella waltersii</name>
    <dbReference type="NCBI Taxonomy" id="66969"/>
    <lineage>
        <taxon>Bacteria</taxon>
        <taxon>Pseudomonadati</taxon>
        <taxon>Pseudomonadota</taxon>
        <taxon>Gammaproteobacteria</taxon>
        <taxon>Legionellales</taxon>
        <taxon>Legionellaceae</taxon>
        <taxon>Legionella</taxon>
    </lineage>
</organism>
<accession>A0A0W1A5I0</accession>
<dbReference type="Proteomes" id="UP000054729">
    <property type="component" value="Unassembled WGS sequence"/>
</dbReference>
<proteinExistence type="predicted"/>
<sequence length="317" mass="34737">MRIMKWTDVLWGSYNFVTSTAIDAVATALNVVGSAACIVGGAGVSISNYMQETLSTGYFGGVNILGDVSLNTTVLEMQYSFQETMPFKQNLISTSDGKTFSLQDWADPSKVMWYSYAIVLGGTSLRLMGANLSKWKEGNTDFEHYKNKDGIEIAKPSRTEHLYTTAESLANSIAFASFSSLFSKVTIDTVLWFLEGKLFSYPAQSNETTDSKDYKGPVGEKDFPLDFATSKNITLNLEKFLTLHVNEAINATAMTSVKYGGGAVIKPSNDKRVALGLASGVLAFGAWKAGGFFANKVRLERDKRVPEMEHKEYKSLA</sequence>
<dbReference type="EMBL" id="LNZB01000051">
    <property type="protein sequence ID" value="KTD76605.1"/>
    <property type="molecule type" value="Genomic_DNA"/>
</dbReference>